<evidence type="ECO:0008006" key="5">
    <source>
        <dbReference type="Google" id="ProtNLM"/>
    </source>
</evidence>
<feature type="compositionally biased region" description="Low complexity" evidence="1">
    <location>
        <begin position="47"/>
        <end position="56"/>
    </location>
</feature>
<protein>
    <recommendedName>
        <fullName evidence="5">DUF2946 domain-containing protein</fullName>
    </recommendedName>
</protein>
<feature type="signal peptide" evidence="2">
    <location>
        <begin position="1"/>
        <end position="27"/>
    </location>
</feature>
<evidence type="ECO:0000313" key="3">
    <source>
        <dbReference type="EMBL" id="MDV4316468.1"/>
    </source>
</evidence>
<dbReference type="EMBL" id="JAWJYY010000001">
    <property type="protein sequence ID" value="MDV4316468.1"/>
    <property type="molecule type" value="Genomic_DNA"/>
</dbReference>
<keyword evidence="2" id="KW-0732">Signal</keyword>
<dbReference type="RefSeq" id="WP_317306387.1">
    <property type="nucleotide sequence ID" value="NZ_JAWJYY010000001.1"/>
</dbReference>
<name>A0AAW8Z7C1_9GAMM</name>
<evidence type="ECO:0000256" key="2">
    <source>
        <dbReference type="SAM" id="SignalP"/>
    </source>
</evidence>
<comment type="caution">
    <text evidence="3">The sequence shown here is derived from an EMBL/GenBank/DDBJ whole genome shotgun (WGS) entry which is preliminary data.</text>
</comment>
<organism evidence="3 4">
    <name type="scientific">Acinetobacter indicus</name>
    <dbReference type="NCBI Taxonomy" id="756892"/>
    <lineage>
        <taxon>Bacteria</taxon>
        <taxon>Pseudomonadati</taxon>
        <taxon>Pseudomonadota</taxon>
        <taxon>Gammaproteobacteria</taxon>
        <taxon>Moraxellales</taxon>
        <taxon>Moraxellaceae</taxon>
        <taxon>Acinetobacter</taxon>
    </lineage>
</organism>
<gene>
    <name evidence="3" type="ORF">MSG88_12020</name>
</gene>
<evidence type="ECO:0000313" key="4">
    <source>
        <dbReference type="Proteomes" id="UP001284654"/>
    </source>
</evidence>
<proteinExistence type="predicted"/>
<feature type="chain" id="PRO_5043690164" description="DUF2946 domain-containing protein" evidence="2">
    <location>
        <begin position="28"/>
        <end position="155"/>
    </location>
</feature>
<accession>A0AAW8Z7C1</accession>
<sequence length="155" mass="17330">MYTQRRQPVWFSYLMAFVMGWSSLVLAVVQPAHAAMQLSNSAAITSTKSSVSSPTPCHAEKADSPVEQHHPSHHSTSPSAQLPDCEQVHHPEQHLNCQDCPPLHCQPGLSYLKIALPVLEQASPTFESEPHFHLYHAQHLPGYWQEILRPPKTLS</sequence>
<dbReference type="Proteomes" id="UP001284654">
    <property type="component" value="Unassembled WGS sequence"/>
</dbReference>
<dbReference type="AlphaFoldDB" id="A0AAW8Z7C1"/>
<feature type="region of interest" description="Disordered" evidence="1">
    <location>
        <begin position="47"/>
        <end position="84"/>
    </location>
</feature>
<evidence type="ECO:0000256" key="1">
    <source>
        <dbReference type="SAM" id="MobiDB-lite"/>
    </source>
</evidence>
<feature type="compositionally biased region" description="Basic and acidic residues" evidence="1">
    <location>
        <begin position="58"/>
        <end position="70"/>
    </location>
</feature>
<reference evidence="3" key="1">
    <citation type="submission" date="2023-10" db="EMBL/GenBank/DDBJ databases">
        <authorList>
            <person name="Sykes E.M.E."/>
            <person name="Khan I.U.H."/>
            <person name="Kumar A."/>
        </authorList>
    </citation>
    <scope>NUCLEOTIDE SEQUENCE</scope>
    <source>
        <strain evidence="3">IK5</strain>
    </source>
</reference>